<evidence type="ECO:0000313" key="3">
    <source>
        <dbReference type="Proteomes" id="UP000238701"/>
    </source>
</evidence>
<organism evidence="2 3">
    <name type="scientific">Candidatus Sulfotelmatobacter kueseliae</name>
    <dbReference type="NCBI Taxonomy" id="2042962"/>
    <lineage>
        <taxon>Bacteria</taxon>
        <taxon>Pseudomonadati</taxon>
        <taxon>Acidobacteriota</taxon>
        <taxon>Terriglobia</taxon>
        <taxon>Terriglobales</taxon>
        <taxon>Candidatus Korobacteraceae</taxon>
        <taxon>Candidatus Sulfotelmatobacter</taxon>
    </lineage>
</organism>
<evidence type="ECO:0000256" key="1">
    <source>
        <dbReference type="SAM" id="MobiDB-lite"/>
    </source>
</evidence>
<dbReference type="Proteomes" id="UP000238701">
    <property type="component" value="Unassembled WGS sequence"/>
</dbReference>
<proteinExistence type="predicted"/>
<dbReference type="AlphaFoldDB" id="A0A2U3KLB8"/>
<name>A0A2U3KLB8_9BACT</name>
<dbReference type="EMBL" id="OMOD01000123">
    <property type="protein sequence ID" value="SPF40461.1"/>
    <property type="molecule type" value="Genomic_DNA"/>
</dbReference>
<gene>
    <name evidence="2" type="ORF">SBA1_300002</name>
</gene>
<protein>
    <submittedName>
        <fullName evidence="2">Uncharacterized protein</fullName>
    </submittedName>
</protein>
<reference evidence="3" key="1">
    <citation type="submission" date="2018-02" db="EMBL/GenBank/DDBJ databases">
        <authorList>
            <person name="Hausmann B."/>
        </authorList>
    </citation>
    <scope>NUCLEOTIDE SEQUENCE [LARGE SCALE GENOMIC DNA]</scope>
    <source>
        <strain evidence="3">Peat soil MAG SbA1</strain>
    </source>
</reference>
<feature type="region of interest" description="Disordered" evidence="1">
    <location>
        <begin position="19"/>
        <end position="38"/>
    </location>
</feature>
<sequence>MEGVEGVDGIDSGFIDRKTDRKRVKAMKTNKTEEKAAF</sequence>
<evidence type="ECO:0000313" key="2">
    <source>
        <dbReference type="EMBL" id="SPF40461.1"/>
    </source>
</evidence>
<accession>A0A2U3KLB8</accession>